<evidence type="ECO:0000313" key="2">
    <source>
        <dbReference type="EMBL" id="PSN89244.1"/>
    </source>
</evidence>
<dbReference type="AlphaFoldDB" id="A0A2R6AS72"/>
<protein>
    <submittedName>
        <fullName evidence="2">Uncharacterized protein</fullName>
    </submittedName>
</protein>
<gene>
    <name evidence="2" type="ORF">B9Q03_08685</name>
</gene>
<reference evidence="2 3" key="1">
    <citation type="submission" date="2017-04" db="EMBL/GenBank/DDBJ databases">
        <title>Novel microbial lineages endemic to geothermal iron-oxide mats fill important gaps in the evolutionary history of Archaea.</title>
        <authorList>
            <person name="Jay Z.J."/>
            <person name="Beam J.P."/>
            <person name="Dlakic M."/>
            <person name="Rusch D.B."/>
            <person name="Kozubal M.A."/>
            <person name="Inskeep W.P."/>
        </authorList>
    </citation>
    <scope>NUCLEOTIDE SEQUENCE [LARGE SCALE GENOMIC DNA]</scope>
    <source>
        <strain evidence="2">OSP_D</strain>
    </source>
</reference>
<sequence length="313" mass="34603">MVQRGLRSEKSVSLILFISKSGGRAKLKDAASFLNLPRDSTKGYVRALLRLGYLERDGGFLILSEKGRAFASLLSEKRSPVEPKIPEGVRSKRVKALFEALAYCGGVARASELAALCKESRVRSELYHYVKKGVLSFSFGFFVLRATAITTTTIPVPENGRKVVVLKKNNEGSINRNNNHDINHNNKKEEEEKEKQKAPPNSGSSSSNSSDGVLRERLSELRSPSAVRLFLFLAERAVRLSNYVFYGSAGEVADASGVSLEELNEALRELRNARLAYVIPQTGKLALYRDVGDALIKDHSLIFDARSLLQRVS</sequence>
<evidence type="ECO:0000313" key="3">
    <source>
        <dbReference type="Proteomes" id="UP000240322"/>
    </source>
</evidence>
<name>A0A2R6AS72_9ARCH</name>
<proteinExistence type="predicted"/>
<comment type="caution">
    <text evidence="2">The sequence shown here is derived from an EMBL/GenBank/DDBJ whole genome shotgun (WGS) entry which is preliminary data.</text>
</comment>
<evidence type="ECO:0000256" key="1">
    <source>
        <dbReference type="SAM" id="MobiDB-lite"/>
    </source>
</evidence>
<feature type="region of interest" description="Disordered" evidence="1">
    <location>
        <begin position="169"/>
        <end position="215"/>
    </location>
</feature>
<organism evidence="2 3">
    <name type="scientific">Candidatus Marsarchaeota G2 archaeon OSP_D</name>
    <dbReference type="NCBI Taxonomy" id="1978157"/>
    <lineage>
        <taxon>Archaea</taxon>
        <taxon>Candidatus Marsarchaeota</taxon>
        <taxon>Candidatus Marsarchaeota group 2</taxon>
    </lineage>
</organism>
<feature type="compositionally biased region" description="Low complexity" evidence="1">
    <location>
        <begin position="201"/>
        <end position="210"/>
    </location>
</feature>
<dbReference type="SUPFAM" id="SSF46785">
    <property type="entry name" value="Winged helix' DNA-binding domain"/>
    <property type="match status" value="1"/>
</dbReference>
<accession>A0A2R6AS72</accession>
<feature type="compositionally biased region" description="Basic and acidic residues" evidence="1">
    <location>
        <begin position="178"/>
        <end position="197"/>
    </location>
</feature>
<dbReference type="EMBL" id="NEXE01000101">
    <property type="protein sequence ID" value="PSN89244.1"/>
    <property type="molecule type" value="Genomic_DNA"/>
</dbReference>
<dbReference type="Proteomes" id="UP000240322">
    <property type="component" value="Unassembled WGS sequence"/>
</dbReference>
<dbReference type="InterPro" id="IPR036390">
    <property type="entry name" value="WH_DNA-bd_sf"/>
</dbReference>